<name>A0A6A4H7K8_9AGAR</name>
<proteinExistence type="predicted"/>
<dbReference type="Gene3D" id="2.60.120.180">
    <property type="match status" value="1"/>
</dbReference>
<gene>
    <name evidence="2" type="ORF">BT96DRAFT_978793</name>
</gene>
<keyword evidence="1" id="KW-1133">Transmembrane helix</keyword>
<dbReference type="OrthoDB" id="95118at2759"/>
<feature type="transmembrane region" description="Helical" evidence="1">
    <location>
        <begin position="130"/>
        <end position="149"/>
    </location>
</feature>
<keyword evidence="1" id="KW-0812">Transmembrane</keyword>
<dbReference type="SUPFAM" id="SSF49899">
    <property type="entry name" value="Concanavalin A-like lectins/glucanases"/>
    <property type="match status" value="1"/>
</dbReference>
<dbReference type="AlphaFoldDB" id="A0A6A4H7K8"/>
<protein>
    <submittedName>
        <fullName evidence="2">Uncharacterized protein</fullName>
    </submittedName>
</protein>
<reference evidence="2" key="1">
    <citation type="journal article" date="2019" name="Environ. Microbiol.">
        <title>Fungal ecological strategies reflected in gene transcription - a case study of two litter decomposers.</title>
        <authorList>
            <person name="Barbi F."/>
            <person name="Kohler A."/>
            <person name="Barry K."/>
            <person name="Baskaran P."/>
            <person name="Daum C."/>
            <person name="Fauchery L."/>
            <person name="Ihrmark K."/>
            <person name="Kuo A."/>
            <person name="LaButti K."/>
            <person name="Lipzen A."/>
            <person name="Morin E."/>
            <person name="Grigoriev I.V."/>
            <person name="Henrissat B."/>
            <person name="Lindahl B."/>
            <person name="Martin F."/>
        </authorList>
    </citation>
    <scope>NUCLEOTIDE SEQUENCE</scope>
    <source>
        <strain evidence="2">JB14</strain>
    </source>
</reference>
<keyword evidence="1" id="KW-0472">Membrane</keyword>
<evidence type="ECO:0000313" key="3">
    <source>
        <dbReference type="Proteomes" id="UP000799118"/>
    </source>
</evidence>
<organism evidence="2 3">
    <name type="scientific">Gymnopus androsaceus JB14</name>
    <dbReference type="NCBI Taxonomy" id="1447944"/>
    <lineage>
        <taxon>Eukaryota</taxon>
        <taxon>Fungi</taxon>
        <taxon>Dikarya</taxon>
        <taxon>Basidiomycota</taxon>
        <taxon>Agaricomycotina</taxon>
        <taxon>Agaricomycetes</taxon>
        <taxon>Agaricomycetidae</taxon>
        <taxon>Agaricales</taxon>
        <taxon>Marasmiineae</taxon>
        <taxon>Omphalotaceae</taxon>
        <taxon>Gymnopus</taxon>
    </lineage>
</organism>
<dbReference type="Proteomes" id="UP000799118">
    <property type="component" value="Unassembled WGS sequence"/>
</dbReference>
<keyword evidence="3" id="KW-1185">Reference proteome</keyword>
<dbReference type="GO" id="GO:0004553">
    <property type="term" value="F:hydrolase activity, hydrolyzing O-glycosyl compounds"/>
    <property type="evidence" value="ECO:0007669"/>
    <property type="project" value="InterPro"/>
</dbReference>
<evidence type="ECO:0000313" key="2">
    <source>
        <dbReference type="EMBL" id="KAE9393720.1"/>
    </source>
</evidence>
<sequence>MQLNAGINQQLSAISSIEVHFFPPSYHLSHEVQQSSWFWTIDYSETPRTLLVDAANEIMVWMANYQSGPDFIRVRCRRNLYSGSNGANAVWSFLLADLPFTTDFEGDIMEFSMIRQFAISHYFPSWYRGYLGSATLITFAFFFGVLIKINGNQDS</sequence>
<evidence type="ECO:0000256" key="1">
    <source>
        <dbReference type="SAM" id="Phobius"/>
    </source>
</evidence>
<dbReference type="InterPro" id="IPR013319">
    <property type="entry name" value="GH11/12"/>
</dbReference>
<dbReference type="EMBL" id="ML769565">
    <property type="protein sequence ID" value="KAE9393720.1"/>
    <property type="molecule type" value="Genomic_DNA"/>
</dbReference>
<dbReference type="InterPro" id="IPR013320">
    <property type="entry name" value="ConA-like_dom_sf"/>
</dbReference>
<accession>A0A6A4H7K8</accession>